<dbReference type="PANTHER" id="PTHR43343:SF3">
    <property type="entry name" value="PROTEASE DO-LIKE 8, CHLOROPLASTIC"/>
    <property type="match status" value="1"/>
</dbReference>
<feature type="compositionally biased region" description="Polar residues" evidence="4">
    <location>
        <begin position="58"/>
        <end position="71"/>
    </location>
</feature>
<dbReference type="InterPro" id="IPR036034">
    <property type="entry name" value="PDZ_sf"/>
</dbReference>
<evidence type="ECO:0000256" key="4">
    <source>
        <dbReference type="SAM" id="MobiDB-lite"/>
    </source>
</evidence>
<evidence type="ECO:0000256" key="2">
    <source>
        <dbReference type="ARBA" id="ARBA00022670"/>
    </source>
</evidence>
<reference evidence="6 7" key="1">
    <citation type="submission" date="2019-06" db="EMBL/GenBank/DDBJ databases">
        <title>Sequencing the genomes of 1000 actinobacteria strains.</title>
        <authorList>
            <person name="Klenk H.-P."/>
        </authorList>
    </citation>
    <scope>NUCLEOTIDE SEQUENCE [LARGE SCALE GENOMIC DNA]</scope>
    <source>
        <strain evidence="6 7">DSM 19828</strain>
    </source>
</reference>
<evidence type="ECO:0000256" key="1">
    <source>
        <dbReference type="ARBA" id="ARBA00010541"/>
    </source>
</evidence>
<dbReference type="Gene3D" id="2.40.10.10">
    <property type="entry name" value="Trypsin-like serine proteases"/>
    <property type="match status" value="2"/>
</dbReference>
<dbReference type="InterPro" id="IPR009003">
    <property type="entry name" value="Peptidase_S1_PA"/>
</dbReference>
<dbReference type="SUPFAM" id="SSF50156">
    <property type="entry name" value="PDZ domain-like"/>
    <property type="match status" value="1"/>
</dbReference>
<dbReference type="RefSeq" id="WP_246092315.1">
    <property type="nucleotide sequence ID" value="NZ_BAABCI010000030.1"/>
</dbReference>
<evidence type="ECO:0000259" key="5">
    <source>
        <dbReference type="PROSITE" id="PS50106"/>
    </source>
</evidence>
<dbReference type="PANTHER" id="PTHR43343">
    <property type="entry name" value="PEPTIDASE S12"/>
    <property type="match status" value="1"/>
</dbReference>
<dbReference type="PROSITE" id="PS50106">
    <property type="entry name" value="PDZ"/>
    <property type="match status" value="1"/>
</dbReference>
<dbReference type="PRINTS" id="PR00834">
    <property type="entry name" value="PROTEASES2C"/>
</dbReference>
<dbReference type="SUPFAM" id="SSF50494">
    <property type="entry name" value="Trypsin-like serine proteases"/>
    <property type="match status" value="1"/>
</dbReference>
<dbReference type="EMBL" id="VFMO01000001">
    <property type="protein sequence ID" value="TQJ13525.1"/>
    <property type="molecule type" value="Genomic_DNA"/>
</dbReference>
<dbReference type="Pfam" id="PF13180">
    <property type="entry name" value="PDZ_2"/>
    <property type="match status" value="1"/>
</dbReference>
<proteinExistence type="inferred from homology"/>
<evidence type="ECO:0000313" key="6">
    <source>
        <dbReference type="EMBL" id="TQJ13525.1"/>
    </source>
</evidence>
<dbReference type="GO" id="GO:0004252">
    <property type="term" value="F:serine-type endopeptidase activity"/>
    <property type="evidence" value="ECO:0007669"/>
    <property type="project" value="InterPro"/>
</dbReference>
<comment type="similarity">
    <text evidence="1">Belongs to the peptidase S1C family.</text>
</comment>
<keyword evidence="7" id="KW-1185">Reference proteome</keyword>
<dbReference type="SMART" id="SM00228">
    <property type="entry name" value="PDZ"/>
    <property type="match status" value="1"/>
</dbReference>
<keyword evidence="2 6" id="KW-0645">Protease</keyword>
<accession>A0A542EDY1</accession>
<evidence type="ECO:0000256" key="3">
    <source>
        <dbReference type="ARBA" id="ARBA00022801"/>
    </source>
</evidence>
<dbReference type="InterPro" id="IPR043504">
    <property type="entry name" value="Peptidase_S1_PA_chymotrypsin"/>
</dbReference>
<dbReference type="InterPro" id="IPR001940">
    <property type="entry name" value="Peptidase_S1C"/>
</dbReference>
<name>A0A542EDY1_9MICO</name>
<organism evidence="6 7">
    <name type="scientific">Yimella lutea</name>
    <dbReference type="NCBI Taxonomy" id="587872"/>
    <lineage>
        <taxon>Bacteria</taxon>
        <taxon>Bacillati</taxon>
        <taxon>Actinomycetota</taxon>
        <taxon>Actinomycetes</taxon>
        <taxon>Micrococcales</taxon>
        <taxon>Dermacoccaceae</taxon>
        <taxon>Yimella</taxon>
    </lineage>
</organism>
<dbReference type="InterPro" id="IPR001478">
    <property type="entry name" value="PDZ"/>
</dbReference>
<sequence length="467" mass="46697">MSHDKHPSDAGRNAPRPAQQDDDITGPLPHVDRQDVRPPAGDTRSFQMPGQHRPYGNSPHQQPAPQASGTFGSPWANPAGGPGMPAYGHQQASTATAPRRRRGAPWLAVPIAAVLAAGLASGTTYALTDDDVAGTSSTTTKVVQANPADYKDASGVNWSSTATKVTDSVVSITVEGGGSGGEGSGVVLDTKGHIVTNNHVVSAGGGSDPKITVTFTDNLTYEAKVVGKDPSTDLAVIKLSKPPSNLKPISLGDDATLAVGQPVMAIGNPLGLSSTVTTGIVSALNRPVTAGGSDGESESTTNAIQTSAAINPGNSGGALVNASGQLIGINSSIATLGSSSAGSQSGNIGIGFAIPVSVVDSITQQLISKGAVQHAQLGVKASTGSVKVGDATESAAKIAEVVSGSAADKAGIKVGDAIIAADGRPIVSSNALVGYVRAKIVGDKVELTIVRDGDRKKVTVALGKASN</sequence>
<evidence type="ECO:0000313" key="7">
    <source>
        <dbReference type="Proteomes" id="UP000320806"/>
    </source>
</evidence>
<protein>
    <submittedName>
        <fullName evidence="6">Putative serine protease PepD</fullName>
    </submittedName>
</protein>
<comment type="caution">
    <text evidence="6">The sequence shown here is derived from an EMBL/GenBank/DDBJ whole genome shotgun (WGS) entry which is preliminary data.</text>
</comment>
<dbReference type="Gene3D" id="2.30.42.10">
    <property type="match status" value="1"/>
</dbReference>
<dbReference type="InterPro" id="IPR051201">
    <property type="entry name" value="Chloro_Bact_Ser_Proteases"/>
</dbReference>
<dbReference type="Proteomes" id="UP000320806">
    <property type="component" value="Unassembled WGS sequence"/>
</dbReference>
<dbReference type="Pfam" id="PF13365">
    <property type="entry name" value="Trypsin_2"/>
    <property type="match status" value="1"/>
</dbReference>
<keyword evidence="3" id="KW-0378">Hydrolase</keyword>
<feature type="region of interest" description="Disordered" evidence="4">
    <location>
        <begin position="1"/>
        <end position="101"/>
    </location>
</feature>
<feature type="domain" description="PDZ" evidence="5">
    <location>
        <begin position="361"/>
        <end position="453"/>
    </location>
</feature>
<dbReference type="AlphaFoldDB" id="A0A542EDY1"/>
<dbReference type="GO" id="GO:0006508">
    <property type="term" value="P:proteolysis"/>
    <property type="evidence" value="ECO:0007669"/>
    <property type="project" value="UniProtKB-KW"/>
</dbReference>
<gene>
    <name evidence="6" type="ORF">FB459_0948</name>
</gene>